<evidence type="ECO:0000256" key="6">
    <source>
        <dbReference type="ARBA" id="ARBA00023136"/>
    </source>
</evidence>
<dbReference type="EMBL" id="AKGD01000001">
    <property type="protein sequence ID" value="EIT71900.1"/>
    <property type="molecule type" value="Genomic_DNA"/>
</dbReference>
<feature type="domain" description="YetF C-terminal" evidence="8">
    <location>
        <begin position="99"/>
        <end position="163"/>
    </location>
</feature>
<dbReference type="RefSeq" id="WP_007184986.1">
    <property type="nucleotide sequence ID" value="NZ_AKGD01000001.1"/>
</dbReference>
<evidence type="ECO:0000313" key="10">
    <source>
        <dbReference type="Proteomes" id="UP000003704"/>
    </source>
</evidence>
<dbReference type="PANTHER" id="PTHR34582">
    <property type="entry name" value="UPF0702 TRANSMEMBRANE PROTEIN YCAP"/>
    <property type="match status" value="1"/>
</dbReference>
<reference evidence="9 10" key="1">
    <citation type="journal article" date="2012" name="J. Bacteriol.">
        <title>Genome Sequence of n-Alkane-Degrading Hydrocarboniphaga effusa Strain AP103T (ATCC BAA-332T).</title>
        <authorList>
            <person name="Chang H.K."/>
            <person name="Zylstra G.J."/>
            <person name="Chae J.C."/>
        </authorList>
    </citation>
    <scope>NUCLEOTIDE SEQUENCE [LARGE SCALE GENOMIC DNA]</scope>
    <source>
        <strain evidence="9 10">AP103</strain>
    </source>
</reference>
<feature type="transmembrane region" description="Helical" evidence="7">
    <location>
        <begin position="20"/>
        <end position="41"/>
    </location>
</feature>
<dbReference type="STRING" id="1172194.WQQ_20370"/>
<name>I8TD43_9GAMM</name>
<evidence type="ECO:0000256" key="5">
    <source>
        <dbReference type="ARBA" id="ARBA00022989"/>
    </source>
</evidence>
<evidence type="ECO:0000313" key="9">
    <source>
        <dbReference type="EMBL" id="EIT71900.1"/>
    </source>
</evidence>
<evidence type="ECO:0000256" key="4">
    <source>
        <dbReference type="ARBA" id="ARBA00022692"/>
    </source>
</evidence>
<comment type="subcellular location">
    <subcellularLocation>
        <location evidence="1">Cell membrane</location>
        <topology evidence="1">Multi-pass membrane protein</topology>
    </subcellularLocation>
</comment>
<evidence type="ECO:0000259" key="8">
    <source>
        <dbReference type="Pfam" id="PF04239"/>
    </source>
</evidence>
<gene>
    <name evidence="9" type="ORF">WQQ_20370</name>
</gene>
<comment type="similarity">
    <text evidence="2">Belongs to the UPF0702 family.</text>
</comment>
<evidence type="ECO:0000256" key="1">
    <source>
        <dbReference type="ARBA" id="ARBA00004651"/>
    </source>
</evidence>
<evidence type="ECO:0000256" key="3">
    <source>
        <dbReference type="ARBA" id="ARBA00022475"/>
    </source>
</evidence>
<dbReference type="Pfam" id="PF04239">
    <property type="entry name" value="DUF421"/>
    <property type="match status" value="1"/>
</dbReference>
<proteinExistence type="inferred from homology"/>
<dbReference type="InterPro" id="IPR007353">
    <property type="entry name" value="DUF421"/>
</dbReference>
<accession>I8TD43</accession>
<evidence type="ECO:0000256" key="2">
    <source>
        <dbReference type="ARBA" id="ARBA00006448"/>
    </source>
</evidence>
<comment type="caution">
    <text evidence="9">The sequence shown here is derived from an EMBL/GenBank/DDBJ whole genome shotgun (WGS) entry which is preliminary data.</text>
</comment>
<dbReference type="GO" id="GO:0005886">
    <property type="term" value="C:plasma membrane"/>
    <property type="evidence" value="ECO:0007669"/>
    <property type="project" value="UniProtKB-SubCell"/>
</dbReference>
<dbReference type="AlphaFoldDB" id="I8TD43"/>
<dbReference type="Gene3D" id="3.30.240.20">
    <property type="entry name" value="bsu07140 like domains"/>
    <property type="match status" value="1"/>
</dbReference>
<keyword evidence="3" id="KW-1003">Cell membrane</keyword>
<dbReference type="InterPro" id="IPR023090">
    <property type="entry name" value="UPF0702_alpha/beta_dom_sf"/>
</dbReference>
<dbReference type="OrthoDB" id="6538282at2"/>
<dbReference type="Proteomes" id="UP000003704">
    <property type="component" value="Unassembled WGS sequence"/>
</dbReference>
<evidence type="ECO:0000256" key="7">
    <source>
        <dbReference type="SAM" id="Phobius"/>
    </source>
</evidence>
<protein>
    <recommendedName>
        <fullName evidence="8">YetF C-terminal domain-containing protein</fullName>
    </recommendedName>
</protein>
<sequence length="164" mass="18420">MLDHLTAVDWGQLLVPDSSIAEMVVRGTLTYLFLFVILRAFRRPTGQLGIADVLLITILADAAQNAMGGSYESISSGFTLIATIVFWDRLIDYLSWRYSWFTPLADPPPAVLIKDGKVDRAALRRFKISDEDLLTHLRQGDAERPDDVRLCLLESDGRISVLKR</sequence>
<keyword evidence="6 7" id="KW-0472">Membrane</keyword>
<dbReference type="PANTHER" id="PTHR34582:SF6">
    <property type="entry name" value="UPF0702 TRANSMEMBRANE PROTEIN YCAP"/>
    <property type="match status" value="1"/>
</dbReference>
<keyword evidence="10" id="KW-1185">Reference proteome</keyword>
<keyword evidence="5 7" id="KW-1133">Transmembrane helix</keyword>
<organism evidence="9 10">
    <name type="scientific">Hydrocarboniphaga effusa AP103</name>
    <dbReference type="NCBI Taxonomy" id="1172194"/>
    <lineage>
        <taxon>Bacteria</taxon>
        <taxon>Pseudomonadati</taxon>
        <taxon>Pseudomonadota</taxon>
        <taxon>Gammaproteobacteria</taxon>
        <taxon>Nevskiales</taxon>
        <taxon>Nevskiaceae</taxon>
        <taxon>Hydrocarboniphaga</taxon>
    </lineage>
</organism>
<dbReference type="PATRIC" id="fig|1172194.4.peg.1974"/>
<keyword evidence="4 7" id="KW-0812">Transmembrane</keyword>